<protein>
    <recommendedName>
        <fullName evidence="4">SIMPL domain-containing protein</fullName>
    </recommendedName>
</protein>
<dbReference type="EMBL" id="VLKR01000002">
    <property type="protein sequence ID" value="TWI25113.1"/>
    <property type="molecule type" value="Genomic_DNA"/>
</dbReference>
<reference evidence="2 3" key="1">
    <citation type="journal article" date="2015" name="Stand. Genomic Sci.">
        <title>Genomic Encyclopedia of Bacterial and Archaeal Type Strains, Phase III: the genomes of soil and plant-associated and newly described type strains.</title>
        <authorList>
            <person name="Whitman W.B."/>
            <person name="Woyke T."/>
            <person name="Klenk H.P."/>
            <person name="Zhou Y."/>
            <person name="Lilburn T.G."/>
            <person name="Beck B.J."/>
            <person name="De Vos P."/>
            <person name="Vandamme P."/>
            <person name="Eisen J.A."/>
            <person name="Garrity G."/>
            <person name="Hugenholtz P."/>
            <person name="Kyrpides N.C."/>
        </authorList>
    </citation>
    <scope>NUCLEOTIDE SEQUENCE [LARGE SCALE GENOMIC DNA]</scope>
    <source>
        <strain evidence="2 3">CGMCC 1.6855</strain>
    </source>
</reference>
<accession>A0A562MZ01</accession>
<evidence type="ECO:0000313" key="3">
    <source>
        <dbReference type="Proteomes" id="UP000315908"/>
    </source>
</evidence>
<dbReference type="Gene3D" id="3.30.70.2970">
    <property type="entry name" value="Protein of unknown function (DUF541), domain 2"/>
    <property type="match status" value="1"/>
</dbReference>
<evidence type="ECO:0000313" key="2">
    <source>
        <dbReference type="EMBL" id="TWI25113.1"/>
    </source>
</evidence>
<sequence>MVYSLLRKHKKLVMKSSSAVIISIIMGAVLLLGTWILGTAYRYKFKSTQTITVNGNAKKDFESDLVNWSATFSRKNYELSAASAQLATDRDLVRDFLVQQGVKADEIRFEAVNIAKDFEYHTDGKGNGYNTFSGYTLSQAVSVESKDLNKVDNASREISTLISKGIELSSSTPNYYYSKLEDLKLELISQASKNAHQRAENIAKESNAGLGNLVKADLGIFQITGQNDNEEYSSGGAFNTTSRKKTANITVKASFLSN</sequence>
<dbReference type="InterPro" id="IPR016907">
    <property type="entry name" value="UCP029033"/>
</dbReference>
<evidence type="ECO:0000256" key="1">
    <source>
        <dbReference type="SAM" id="Phobius"/>
    </source>
</evidence>
<dbReference type="Pfam" id="PF04402">
    <property type="entry name" value="SIMPL"/>
    <property type="match status" value="1"/>
</dbReference>
<dbReference type="AlphaFoldDB" id="A0A562MZ01"/>
<name>A0A562MZ01_9SPHI</name>
<dbReference type="InterPro" id="IPR052022">
    <property type="entry name" value="26kDa_periplasmic_antigen"/>
</dbReference>
<evidence type="ECO:0008006" key="4">
    <source>
        <dbReference type="Google" id="ProtNLM"/>
    </source>
</evidence>
<keyword evidence="1" id="KW-0812">Transmembrane</keyword>
<organism evidence="2 3">
    <name type="scientific">Sphingobacterium siyangense</name>
    <dbReference type="NCBI Taxonomy" id="459529"/>
    <lineage>
        <taxon>Bacteria</taxon>
        <taxon>Pseudomonadati</taxon>
        <taxon>Bacteroidota</taxon>
        <taxon>Sphingobacteriia</taxon>
        <taxon>Sphingobacteriales</taxon>
        <taxon>Sphingobacteriaceae</taxon>
        <taxon>Sphingobacterium</taxon>
    </lineage>
</organism>
<keyword evidence="1" id="KW-1133">Transmembrane helix</keyword>
<comment type="caution">
    <text evidence="2">The sequence shown here is derived from an EMBL/GenBank/DDBJ whole genome shotgun (WGS) entry which is preliminary data.</text>
</comment>
<gene>
    <name evidence="2" type="ORF">IQ31_00704</name>
</gene>
<dbReference type="Proteomes" id="UP000315908">
    <property type="component" value="Unassembled WGS sequence"/>
</dbReference>
<dbReference type="InterPro" id="IPR007497">
    <property type="entry name" value="SIMPL/DUF541"/>
</dbReference>
<dbReference type="PIRSF" id="PIRSF029033">
    <property type="entry name" value="UCP029033"/>
    <property type="match status" value="1"/>
</dbReference>
<dbReference type="GO" id="GO:0006974">
    <property type="term" value="P:DNA damage response"/>
    <property type="evidence" value="ECO:0007669"/>
    <property type="project" value="TreeGrafter"/>
</dbReference>
<keyword evidence="1" id="KW-0472">Membrane</keyword>
<feature type="transmembrane region" description="Helical" evidence="1">
    <location>
        <begin position="12"/>
        <end position="37"/>
    </location>
</feature>
<dbReference type="PANTHER" id="PTHR34387:SF2">
    <property type="entry name" value="SLR1258 PROTEIN"/>
    <property type="match status" value="1"/>
</dbReference>
<proteinExistence type="predicted"/>
<dbReference type="PANTHER" id="PTHR34387">
    <property type="entry name" value="SLR1258 PROTEIN"/>
    <property type="match status" value="1"/>
</dbReference>